<comment type="caution">
    <text evidence="2">The sequence shown here is derived from an EMBL/GenBank/DDBJ whole genome shotgun (WGS) entry which is preliminary data.</text>
</comment>
<dbReference type="InterPro" id="IPR018744">
    <property type="entry name" value="DUF2293"/>
</dbReference>
<gene>
    <name evidence="2" type="ORF">BE21_41870</name>
</gene>
<dbReference type="Pfam" id="PF10056">
    <property type="entry name" value="DUF2293"/>
    <property type="match status" value="1"/>
</dbReference>
<dbReference type="AlphaFoldDB" id="A0A150TKR0"/>
<organism evidence="2 3">
    <name type="scientific">Sorangium cellulosum</name>
    <name type="common">Polyangium cellulosum</name>
    <dbReference type="NCBI Taxonomy" id="56"/>
    <lineage>
        <taxon>Bacteria</taxon>
        <taxon>Pseudomonadati</taxon>
        <taxon>Myxococcota</taxon>
        <taxon>Polyangia</taxon>
        <taxon>Polyangiales</taxon>
        <taxon>Polyangiaceae</taxon>
        <taxon>Sorangium</taxon>
    </lineage>
</organism>
<sequence length="232" mass="25302">MPECLTLAPTPDPRRFRAPDGALLSPPEGWACLPPGDAGLTRRVKLAGPSWMVVEKRGRKTFSRGLWAPAATIEAARAALEAERSTPSYAKKREADARRRERDQEAYVREFEAEVAAFLRFSPRYAALARALATRVTQHATPVGSGTVARTERIPVARRAESAVIAWMRHQTTAYDTMAIPRVKGMRREVRRDLAQISRAILDLHRGDAPHAAASCPLCGALAGAGATAERA</sequence>
<proteinExistence type="predicted"/>
<accession>A0A150TKR0</accession>
<evidence type="ECO:0000313" key="2">
    <source>
        <dbReference type="EMBL" id="KYG05265.1"/>
    </source>
</evidence>
<evidence type="ECO:0000313" key="3">
    <source>
        <dbReference type="Proteomes" id="UP000075502"/>
    </source>
</evidence>
<feature type="domain" description="DUF2293" evidence="1">
    <location>
        <begin position="121"/>
        <end position="205"/>
    </location>
</feature>
<dbReference type="Proteomes" id="UP000075502">
    <property type="component" value="Unassembled WGS sequence"/>
</dbReference>
<reference evidence="2 3" key="1">
    <citation type="submission" date="2014-02" db="EMBL/GenBank/DDBJ databases">
        <title>The small core and large imbalanced accessory genome model reveals a collaborative survival strategy of Sorangium cellulosum strains in nature.</title>
        <authorList>
            <person name="Han K."/>
            <person name="Peng R."/>
            <person name="Blom J."/>
            <person name="Li Y.-Z."/>
        </authorList>
    </citation>
    <scope>NUCLEOTIDE SEQUENCE [LARGE SCALE GENOMIC DNA]</scope>
    <source>
        <strain evidence="2 3">So0007-03</strain>
    </source>
</reference>
<protein>
    <recommendedName>
        <fullName evidence="1">DUF2293 domain-containing protein</fullName>
    </recommendedName>
</protein>
<name>A0A150TKR0_SORCE</name>
<evidence type="ECO:0000259" key="1">
    <source>
        <dbReference type="Pfam" id="PF10056"/>
    </source>
</evidence>
<dbReference type="EMBL" id="JEME01002114">
    <property type="protein sequence ID" value="KYG05265.1"/>
    <property type="molecule type" value="Genomic_DNA"/>
</dbReference>